<dbReference type="EMBL" id="JAHXZJ010002237">
    <property type="protein sequence ID" value="KAH0545712.1"/>
    <property type="molecule type" value="Genomic_DNA"/>
</dbReference>
<organism evidence="1 2">
    <name type="scientific">Cotesia glomerata</name>
    <name type="common">Lepidopteran parasitic wasp</name>
    <name type="synonym">Apanteles glomeratus</name>
    <dbReference type="NCBI Taxonomy" id="32391"/>
    <lineage>
        <taxon>Eukaryota</taxon>
        <taxon>Metazoa</taxon>
        <taxon>Ecdysozoa</taxon>
        <taxon>Arthropoda</taxon>
        <taxon>Hexapoda</taxon>
        <taxon>Insecta</taxon>
        <taxon>Pterygota</taxon>
        <taxon>Neoptera</taxon>
        <taxon>Endopterygota</taxon>
        <taxon>Hymenoptera</taxon>
        <taxon>Apocrita</taxon>
        <taxon>Ichneumonoidea</taxon>
        <taxon>Braconidae</taxon>
        <taxon>Microgastrinae</taxon>
        <taxon>Cotesia</taxon>
    </lineage>
</organism>
<keyword evidence="2" id="KW-1185">Reference proteome</keyword>
<protein>
    <submittedName>
        <fullName evidence="1">Uncharacterized protein</fullName>
    </submittedName>
</protein>
<gene>
    <name evidence="1" type="ORF">KQX54_002527</name>
</gene>
<accession>A0AAV7HNJ5</accession>
<evidence type="ECO:0000313" key="1">
    <source>
        <dbReference type="EMBL" id="KAH0545712.1"/>
    </source>
</evidence>
<sequence length="100" mass="11286">MYSNSEKRRCVDDPATREHLSFGTSFKTLAHRRASQTERTESVDCKQWIARVKRVKLISQQGPVVQTSLFGLVDNVSSPIRARSLLPVPQPLPRLLDILG</sequence>
<comment type="caution">
    <text evidence="1">The sequence shown here is derived from an EMBL/GenBank/DDBJ whole genome shotgun (WGS) entry which is preliminary data.</text>
</comment>
<dbReference type="AlphaFoldDB" id="A0AAV7HNJ5"/>
<proteinExistence type="predicted"/>
<name>A0AAV7HNJ5_COTGL</name>
<reference evidence="1 2" key="1">
    <citation type="journal article" date="2021" name="J. Hered.">
        <title>A chromosome-level genome assembly of the parasitoid wasp, Cotesia glomerata (Hymenoptera: Braconidae).</title>
        <authorList>
            <person name="Pinto B.J."/>
            <person name="Weis J.J."/>
            <person name="Gamble T."/>
            <person name="Ode P.J."/>
            <person name="Paul R."/>
            <person name="Zaspel J.M."/>
        </authorList>
    </citation>
    <scope>NUCLEOTIDE SEQUENCE [LARGE SCALE GENOMIC DNA]</scope>
    <source>
        <strain evidence="1">CgM1</strain>
    </source>
</reference>
<evidence type="ECO:0000313" key="2">
    <source>
        <dbReference type="Proteomes" id="UP000826195"/>
    </source>
</evidence>
<dbReference type="Proteomes" id="UP000826195">
    <property type="component" value="Unassembled WGS sequence"/>
</dbReference>